<evidence type="ECO:0000313" key="2">
    <source>
        <dbReference type="Proteomes" id="UP000198427"/>
    </source>
</evidence>
<proteinExistence type="predicted"/>
<reference evidence="1 2" key="1">
    <citation type="submission" date="2017-06" db="EMBL/GenBank/DDBJ databases">
        <authorList>
            <person name="Varghese N."/>
            <person name="Submissions S."/>
        </authorList>
    </citation>
    <scope>NUCLEOTIDE SEQUENCE [LARGE SCALE GENOMIC DNA]</scope>
    <source>
        <strain evidence="1 2">DSM 26989</strain>
    </source>
</reference>
<accession>A0AA94IVS8</accession>
<sequence length="70" mass="7870">MRLSDLILSSRVALYCLVGKLSDNKNVRQNVAFVRVVQPSSYEQWNVPLASFLMVQSIRTSGVKPSHTMC</sequence>
<dbReference type="Proteomes" id="UP000198427">
    <property type="component" value="Unassembled WGS sequence"/>
</dbReference>
<evidence type="ECO:0000313" key="1">
    <source>
        <dbReference type="EMBL" id="SNS02948.1"/>
    </source>
</evidence>
<dbReference type="EMBL" id="FZNZ01000030">
    <property type="protein sequence ID" value="SNS02948.1"/>
    <property type="molecule type" value="Genomic_DNA"/>
</dbReference>
<organism evidence="1 2">
    <name type="scientific">Prevotella jejuni</name>
    <dbReference type="NCBI Taxonomy" id="1177574"/>
    <lineage>
        <taxon>Bacteria</taxon>
        <taxon>Pseudomonadati</taxon>
        <taxon>Bacteroidota</taxon>
        <taxon>Bacteroidia</taxon>
        <taxon>Bacteroidales</taxon>
        <taxon>Prevotellaceae</taxon>
        <taxon>Prevotella</taxon>
    </lineage>
</organism>
<protein>
    <submittedName>
        <fullName evidence="1">Uncharacterized protein</fullName>
    </submittedName>
</protein>
<dbReference type="AlphaFoldDB" id="A0AA94IVS8"/>
<gene>
    <name evidence="1" type="ORF">SAMN06265364_13014</name>
</gene>
<comment type="caution">
    <text evidence="1">The sequence shown here is derived from an EMBL/GenBank/DDBJ whole genome shotgun (WGS) entry which is preliminary data.</text>
</comment>
<keyword evidence="2" id="KW-1185">Reference proteome</keyword>
<name>A0AA94IVS8_9BACT</name>